<dbReference type="RefSeq" id="WP_054727364.1">
    <property type="nucleotide sequence ID" value="NZ_CP012898.1"/>
</dbReference>
<dbReference type="OrthoDB" id="9806494at2"/>
<sequence>MNTYIAFLRGINVSGQKKIPMVKLRELLIKSGFKNVQTYIQSGNITFQSSEKNKNKLKDLIQNEIQVFFGFEVPVLLKTLKNIQDILNYSPFSEPEKETSYFTLLHAIPNKKLIESTSKENHPNETFYITKTCVYFYSPMSYGKAKCNNNFFERKLKVTATTRNYKTMTKLLSLCAEN</sequence>
<reference evidence="1 2" key="1">
    <citation type="submission" date="2015-10" db="EMBL/GenBank/DDBJ databases">
        <authorList>
            <person name="Gilbert D.G."/>
        </authorList>
    </citation>
    <scope>NUCLEOTIDE SEQUENCE [LARGE SCALE GENOMIC DNA]</scope>
    <source>
        <strain evidence="2">HZ-22</strain>
    </source>
</reference>
<organism evidence="1 2">
    <name type="scientific">Pseudalgibacter alginicilyticus</name>
    <dbReference type="NCBI Taxonomy" id="1736674"/>
    <lineage>
        <taxon>Bacteria</taxon>
        <taxon>Pseudomonadati</taxon>
        <taxon>Bacteroidota</taxon>
        <taxon>Flavobacteriia</taxon>
        <taxon>Flavobacteriales</taxon>
        <taxon>Flavobacteriaceae</taxon>
        <taxon>Pseudalgibacter</taxon>
    </lineage>
</organism>
<keyword evidence="2" id="KW-1185">Reference proteome</keyword>
<dbReference type="PANTHER" id="PTHR36439">
    <property type="entry name" value="BLL4334 PROTEIN"/>
    <property type="match status" value="1"/>
</dbReference>
<dbReference type="STRING" id="1736674.APS56_09060"/>
<dbReference type="Proteomes" id="UP000057981">
    <property type="component" value="Chromosome"/>
</dbReference>
<evidence type="ECO:0000313" key="2">
    <source>
        <dbReference type="Proteomes" id="UP000057981"/>
    </source>
</evidence>
<dbReference type="Gene3D" id="3.30.70.1280">
    <property type="entry name" value="SP0830-like domains"/>
    <property type="match status" value="1"/>
</dbReference>
<dbReference type="PANTHER" id="PTHR36439:SF1">
    <property type="entry name" value="DUF1697 DOMAIN-CONTAINING PROTEIN"/>
    <property type="match status" value="1"/>
</dbReference>
<dbReference type="SUPFAM" id="SSF160379">
    <property type="entry name" value="SP0830-like"/>
    <property type="match status" value="1"/>
</dbReference>
<dbReference type="KEGG" id="ahz:APS56_09060"/>
<gene>
    <name evidence="1" type="ORF">APS56_09060</name>
</gene>
<evidence type="ECO:0000313" key="1">
    <source>
        <dbReference type="EMBL" id="ALJ05260.1"/>
    </source>
</evidence>
<dbReference type="Pfam" id="PF08002">
    <property type="entry name" value="DUF1697"/>
    <property type="match status" value="1"/>
</dbReference>
<dbReference type="PATRIC" id="fig|1736674.3.peg.1851"/>
<protein>
    <recommendedName>
        <fullName evidence="3">DUF1697 domain-containing protein</fullName>
    </recommendedName>
</protein>
<dbReference type="EMBL" id="CP012898">
    <property type="protein sequence ID" value="ALJ05260.1"/>
    <property type="molecule type" value="Genomic_DNA"/>
</dbReference>
<name>A0A0P0DB10_9FLAO</name>
<dbReference type="Gene3D" id="3.30.70.1260">
    <property type="entry name" value="bacterial protein sp0830 like"/>
    <property type="match status" value="1"/>
</dbReference>
<evidence type="ECO:0008006" key="3">
    <source>
        <dbReference type="Google" id="ProtNLM"/>
    </source>
</evidence>
<accession>A0A0P0DB10</accession>
<dbReference type="PIRSF" id="PIRSF008502">
    <property type="entry name" value="UCP008502"/>
    <property type="match status" value="1"/>
</dbReference>
<dbReference type="AlphaFoldDB" id="A0A0P0DB10"/>
<dbReference type="InterPro" id="IPR012545">
    <property type="entry name" value="DUF1697"/>
</dbReference>
<proteinExistence type="predicted"/>